<protein>
    <recommendedName>
        <fullName evidence="6">Glycosyltransferase family 1 protein</fullName>
    </recommendedName>
</protein>
<dbReference type="Gene3D" id="3.40.50.2000">
    <property type="entry name" value="Glycogen Phosphorylase B"/>
    <property type="match status" value="2"/>
</dbReference>
<dbReference type="SUPFAM" id="SSF53756">
    <property type="entry name" value="UDP-Glycosyltransferase/glycogen phosphorylase"/>
    <property type="match status" value="1"/>
</dbReference>
<dbReference type="CDD" id="cd03809">
    <property type="entry name" value="GT4_MtfB-like"/>
    <property type="match status" value="1"/>
</dbReference>
<keyword evidence="1" id="KW-0808">Transferase</keyword>
<dbReference type="Pfam" id="PF13439">
    <property type="entry name" value="Glyco_transf_4"/>
    <property type="match status" value="1"/>
</dbReference>
<evidence type="ECO:0000313" key="5">
    <source>
        <dbReference type="Proteomes" id="UP000231263"/>
    </source>
</evidence>
<dbReference type="Pfam" id="PF00534">
    <property type="entry name" value="Glycos_transf_1"/>
    <property type="match status" value="1"/>
</dbReference>
<name>A0A2M7XGF5_9BACT</name>
<evidence type="ECO:0000259" key="2">
    <source>
        <dbReference type="Pfam" id="PF00534"/>
    </source>
</evidence>
<dbReference type="GO" id="GO:0009103">
    <property type="term" value="P:lipopolysaccharide biosynthetic process"/>
    <property type="evidence" value="ECO:0007669"/>
    <property type="project" value="TreeGrafter"/>
</dbReference>
<sequence length="376" mass="43393">MTMKIGIDARFYGPRVGGGGIGRYVAELVTHLQELDQENEYIIFLKKENFHECKITNPNFYKKMVDVHWYGLKEQMVMPREVRLSKVDFMHYPHWNIPLFSRVPFIVTVHDLILIEDKHSARSSTRNKILHGFKYAIFRTVLENAIHRSKHILTVSSYSKEAILKHFGIRQDKITVTPNGIIPALNNKNISLTKMGVYEPYFLYVGNAYPHKNLETMLEAFADFSEKIPYVQLVIAGRRDMFSKKLEKYARELGVNQERLRFIDLPSDDEISALYRSSNLFIYPSKLEGFGMPPLEAMSYGTPVAAAFASSLPEVLGSSAHYFNPEEADQLEKIMIEAIKNPELIRSKVEAGKEQVKKFTWKNLAEKTLAEYKKMR</sequence>
<dbReference type="PANTHER" id="PTHR46401">
    <property type="entry name" value="GLYCOSYLTRANSFERASE WBBK-RELATED"/>
    <property type="match status" value="1"/>
</dbReference>
<evidence type="ECO:0008006" key="6">
    <source>
        <dbReference type="Google" id="ProtNLM"/>
    </source>
</evidence>
<dbReference type="InterPro" id="IPR028098">
    <property type="entry name" value="Glyco_trans_4-like_N"/>
</dbReference>
<dbReference type="GO" id="GO:0016757">
    <property type="term" value="F:glycosyltransferase activity"/>
    <property type="evidence" value="ECO:0007669"/>
    <property type="project" value="InterPro"/>
</dbReference>
<dbReference type="Proteomes" id="UP000231263">
    <property type="component" value="Unassembled WGS sequence"/>
</dbReference>
<dbReference type="InterPro" id="IPR001296">
    <property type="entry name" value="Glyco_trans_1"/>
</dbReference>
<accession>A0A2M7XGF5</accession>
<proteinExistence type="predicted"/>
<organism evidence="4 5">
    <name type="scientific">Candidatus Uhrbacteria bacterium CG_4_9_14_3_um_filter_41_35</name>
    <dbReference type="NCBI Taxonomy" id="1975034"/>
    <lineage>
        <taxon>Bacteria</taxon>
        <taxon>Candidatus Uhriibacteriota</taxon>
    </lineage>
</organism>
<feature type="domain" description="Glycosyltransferase subfamily 4-like N-terminal" evidence="3">
    <location>
        <begin position="19"/>
        <end position="182"/>
    </location>
</feature>
<evidence type="ECO:0000313" key="4">
    <source>
        <dbReference type="EMBL" id="PJA46939.1"/>
    </source>
</evidence>
<feature type="domain" description="Glycosyl transferase family 1" evidence="2">
    <location>
        <begin position="199"/>
        <end position="354"/>
    </location>
</feature>
<dbReference type="PANTHER" id="PTHR46401:SF2">
    <property type="entry name" value="GLYCOSYLTRANSFERASE WBBK-RELATED"/>
    <property type="match status" value="1"/>
</dbReference>
<evidence type="ECO:0000256" key="1">
    <source>
        <dbReference type="ARBA" id="ARBA00022679"/>
    </source>
</evidence>
<gene>
    <name evidence="4" type="ORF">CO173_00945</name>
</gene>
<dbReference type="AlphaFoldDB" id="A0A2M7XGF5"/>
<evidence type="ECO:0000259" key="3">
    <source>
        <dbReference type="Pfam" id="PF13439"/>
    </source>
</evidence>
<comment type="caution">
    <text evidence="4">The sequence shown here is derived from an EMBL/GenBank/DDBJ whole genome shotgun (WGS) entry which is preliminary data.</text>
</comment>
<dbReference type="EMBL" id="PFWT01000006">
    <property type="protein sequence ID" value="PJA46939.1"/>
    <property type="molecule type" value="Genomic_DNA"/>
</dbReference>
<reference evidence="5" key="1">
    <citation type="submission" date="2017-09" db="EMBL/GenBank/DDBJ databases">
        <title>Depth-based differentiation of microbial function through sediment-hosted aquifers and enrichment of novel symbionts in the deep terrestrial subsurface.</title>
        <authorList>
            <person name="Probst A.J."/>
            <person name="Ladd B."/>
            <person name="Jarett J.K."/>
            <person name="Geller-Mcgrath D.E."/>
            <person name="Sieber C.M.K."/>
            <person name="Emerson J.B."/>
            <person name="Anantharaman K."/>
            <person name="Thomas B.C."/>
            <person name="Malmstrom R."/>
            <person name="Stieglmeier M."/>
            <person name="Klingl A."/>
            <person name="Woyke T."/>
            <person name="Ryan C.M."/>
            <person name="Banfield J.F."/>
        </authorList>
    </citation>
    <scope>NUCLEOTIDE SEQUENCE [LARGE SCALE GENOMIC DNA]</scope>
</reference>